<evidence type="ECO:0000313" key="3">
    <source>
        <dbReference type="Proteomes" id="UP001220010"/>
    </source>
</evidence>
<comment type="caution">
    <text evidence="2">The sequence shown here is derived from an EMBL/GenBank/DDBJ whole genome shotgun (WGS) entry which is preliminary data.</text>
</comment>
<reference evidence="2 3" key="1">
    <citation type="submission" date="2023-03" db="EMBL/GenBank/DDBJ databases">
        <title>WGS of Methanotrichaceae archaeon Mx.</title>
        <authorList>
            <person name="Sorokin D.Y."/>
            <person name="Merkel A.Y."/>
        </authorList>
    </citation>
    <scope>NUCLEOTIDE SEQUENCE [LARGE SCALE GENOMIC DNA]</scope>
    <source>
        <strain evidence="2 3">Mx</strain>
    </source>
</reference>
<keyword evidence="3" id="KW-1185">Reference proteome</keyword>
<dbReference type="EMBL" id="JARFPK010000025">
    <property type="protein sequence ID" value="MDF0591030.1"/>
    <property type="molecule type" value="Genomic_DNA"/>
</dbReference>
<sequence length="41" mass="4399">MVHVDPLLGKILEAHPVNRRRKGLLGGETAASPEATTATYK</sequence>
<feature type="region of interest" description="Disordered" evidence="1">
    <location>
        <begin position="20"/>
        <end position="41"/>
    </location>
</feature>
<protein>
    <submittedName>
        <fullName evidence="2">Uncharacterized protein</fullName>
    </submittedName>
</protein>
<evidence type="ECO:0000313" key="2">
    <source>
        <dbReference type="EMBL" id="MDF0591030.1"/>
    </source>
</evidence>
<organism evidence="2 3">
    <name type="scientific">Candidatus Methanocrinis natronophilus</name>
    <dbReference type="NCBI Taxonomy" id="3033396"/>
    <lineage>
        <taxon>Archaea</taxon>
        <taxon>Methanobacteriati</taxon>
        <taxon>Methanobacteriota</taxon>
        <taxon>Stenosarchaea group</taxon>
        <taxon>Methanomicrobia</taxon>
        <taxon>Methanotrichales</taxon>
        <taxon>Methanotrichaceae</taxon>
        <taxon>Methanocrinis</taxon>
    </lineage>
</organism>
<dbReference type="RefSeq" id="WP_316966773.1">
    <property type="nucleotide sequence ID" value="NZ_JARFPK010000025.1"/>
</dbReference>
<evidence type="ECO:0000256" key="1">
    <source>
        <dbReference type="SAM" id="MobiDB-lite"/>
    </source>
</evidence>
<proteinExistence type="predicted"/>
<name>A0ABT5X8K0_9EURY</name>
<dbReference type="Proteomes" id="UP001220010">
    <property type="component" value="Unassembled WGS sequence"/>
</dbReference>
<feature type="compositionally biased region" description="Low complexity" evidence="1">
    <location>
        <begin position="28"/>
        <end position="41"/>
    </location>
</feature>
<accession>A0ABT5X8K0</accession>
<gene>
    <name evidence="2" type="ORF">P0O15_07595</name>
</gene>